<dbReference type="GO" id="GO:0008237">
    <property type="term" value="F:metallopeptidase activity"/>
    <property type="evidence" value="ECO:0007669"/>
    <property type="project" value="InterPro"/>
</dbReference>
<dbReference type="Gene3D" id="3.40.390.10">
    <property type="entry name" value="Collagenase (Catalytic Domain)"/>
    <property type="match status" value="1"/>
</dbReference>
<evidence type="ECO:0000313" key="2">
    <source>
        <dbReference type="Proteomes" id="UP000324106"/>
    </source>
</evidence>
<dbReference type="AlphaFoldDB" id="A0A5P2AUX8"/>
<evidence type="ECO:0000313" key="1">
    <source>
        <dbReference type="EMBL" id="QES22084.1"/>
    </source>
</evidence>
<protein>
    <recommendedName>
        <fullName evidence="3">Peptidase metallopeptidase domain-containing protein</fullName>
    </recommendedName>
</protein>
<sequence length="340" mass="36684">MELESLPDEVIAEIEVRDRWRRATAADGLEFLVTDIGRWPLGRTVRVAFLDGDDQLHADIAEATEQITGACNLTLDFGQNGAGTFRRWTTSDTVLAAEIRVSFDLPGFFSLVGTDSTDSAIGAGGGPVGGNPGQRSLNLGRFAVNRPPTWEGTVRHEFLHALGFHHSHQNMRGTCEGEFRWEDDVGYVPTQDPAGVFVPDAQGRRPGIYTYLAGEPNKWPRAKVDHNLRTVDAPDLVAGPFDTKSVMLYRFPAFFYKSTPSSCAPSGNGQNLSDGDKRGLDLLYPHTMGALADRQARADAVLESLGAGPEGVPGANGGDLAEAYRSRVEELAAAQATGVR</sequence>
<reference evidence="1 2" key="1">
    <citation type="submission" date="2018-05" db="EMBL/GenBank/DDBJ databases">
        <title>Streptomyces venezuelae.</title>
        <authorList>
            <person name="Kim W."/>
            <person name="Lee N."/>
            <person name="Cho B.-K."/>
        </authorList>
    </citation>
    <scope>NUCLEOTIDE SEQUENCE [LARGE SCALE GENOMIC DNA]</scope>
    <source>
        <strain evidence="1 2">ATCC 15068</strain>
    </source>
</reference>
<accession>A0A5P2AUX8</accession>
<dbReference type="OrthoDB" id="3669864at2"/>
<dbReference type="SUPFAM" id="SSF55486">
    <property type="entry name" value="Metalloproteases ('zincins'), catalytic domain"/>
    <property type="match status" value="1"/>
</dbReference>
<dbReference type="Proteomes" id="UP000324106">
    <property type="component" value="Chromosome"/>
</dbReference>
<name>A0A5P2AUX8_STRVZ</name>
<dbReference type="RefSeq" id="WP_150270027.1">
    <property type="nucleotide sequence ID" value="NZ_CP029194.1"/>
</dbReference>
<organism evidence="1 2">
    <name type="scientific">Streptomyces venezuelae</name>
    <dbReference type="NCBI Taxonomy" id="54571"/>
    <lineage>
        <taxon>Bacteria</taxon>
        <taxon>Bacillati</taxon>
        <taxon>Actinomycetota</taxon>
        <taxon>Actinomycetes</taxon>
        <taxon>Kitasatosporales</taxon>
        <taxon>Streptomycetaceae</taxon>
        <taxon>Streptomyces</taxon>
    </lineage>
</organism>
<gene>
    <name evidence="1" type="ORF">DEJ46_25725</name>
</gene>
<evidence type="ECO:0008006" key="3">
    <source>
        <dbReference type="Google" id="ProtNLM"/>
    </source>
</evidence>
<dbReference type="InterPro" id="IPR024079">
    <property type="entry name" value="MetalloPept_cat_dom_sf"/>
</dbReference>
<proteinExistence type="predicted"/>
<dbReference type="EMBL" id="CP029194">
    <property type="protein sequence ID" value="QES22084.1"/>
    <property type="molecule type" value="Genomic_DNA"/>
</dbReference>